<dbReference type="Proteomes" id="UP000299102">
    <property type="component" value="Unassembled WGS sequence"/>
</dbReference>
<comment type="caution">
    <text evidence="1">The sequence shown here is derived from an EMBL/GenBank/DDBJ whole genome shotgun (WGS) entry which is preliminary data.</text>
</comment>
<proteinExistence type="predicted"/>
<protein>
    <submittedName>
        <fullName evidence="1">Uncharacterized protein</fullName>
    </submittedName>
</protein>
<accession>A0A4C1SMV4</accession>
<organism evidence="1 2">
    <name type="scientific">Eumeta variegata</name>
    <name type="common">Bagworm moth</name>
    <name type="synonym">Eumeta japonica</name>
    <dbReference type="NCBI Taxonomy" id="151549"/>
    <lineage>
        <taxon>Eukaryota</taxon>
        <taxon>Metazoa</taxon>
        <taxon>Ecdysozoa</taxon>
        <taxon>Arthropoda</taxon>
        <taxon>Hexapoda</taxon>
        <taxon>Insecta</taxon>
        <taxon>Pterygota</taxon>
        <taxon>Neoptera</taxon>
        <taxon>Endopterygota</taxon>
        <taxon>Lepidoptera</taxon>
        <taxon>Glossata</taxon>
        <taxon>Ditrysia</taxon>
        <taxon>Tineoidea</taxon>
        <taxon>Psychidae</taxon>
        <taxon>Oiketicinae</taxon>
        <taxon>Eumeta</taxon>
    </lineage>
</organism>
<name>A0A4C1SMV4_EUMVA</name>
<evidence type="ECO:0000313" key="2">
    <source>
        <dbReference type="Proteomes" id="UP000299102"/>
    </source>
</evidence>
<sequence length="73" mass="8005">MGLSSPKVIPKEKLCQPWLRSAKDLQVLLPPTDCSQDSCEGVAVKLRHDAYLSASSHLFRMPGSKAERASPKL</sequence>
<dbReference type="AlphaFoldDB" id="A0A4C1SMV4"/>
<keyword evidence="2" id="KW-1185">Reference proteome</keyword>
<reference evidence="1 2" key="1">
    <citation type="journal article" date="2019" name="Commun. Biol.">
        <title>The bagworm genome reveals a unique fibroin gene that provides high tensile strength.</title>
        <authorList>
            <person name="Kono N."/>
            <person name="Nakamura H."/>
            <person name="Ohtoshi R."/>
            <person name="Tomita M."/>
            <person name="Numata K."/>
            <person name="Arakawa K."/>
        </authorList>
    </citation>
    <scope>NUCLEOTIDE SEQUENCE [LARGE SCALE GENOMIC DNA]</scope>
</reference>
<evidence type="ECO:0000313" key="1">
    <source>
        <dbReference type="EMBL" id="GBP03479.1"/>
    </source>
</evidence>
<dbReference type="EMBL" id="BGZK01003660">
    <property type="protein sequence ID" value="GBP03479.1"/>
    <property type="molecule type" value="Genomic_DNA"/>
</dbReference>
<gene>
    <name evidence="1" type="ORF">EVAR_71923_1</name>
</gene>